<keyword evidence="1" id="KW-0812">Transmembrane</keyword>
<keyword evidence="1" id="KW-0472">Membrane</keyword>
<accession>A0ABQ6Q1A7</accession>
<keyword evidence="3" id="KW-1185">Reference proteome</keyword>
<gene>
    <name evidence="2" type="ORF">Ataiwa_10690</name>
</gene>
<dbReference type="InterPro" id="IPR045385">
    <property type="entry name" value="DUF6526"/>
</dbReference>
<reference evidence="2 3" key="1">
    <citation type="submission" date="2023-08" db="EMBL/GenBank/DDBJ databases">
        <title>Draft genome sequence of Algoriphagus taiwanensis.</title>
        <authorList>
            <person name="Takatani N."/>
            <person name="Hosokawa M."/>
            <person name="Sawabe T."/>
        </authorList>
    </citation>
    <scope>NUCLEOTIDE SEQUENCE [LARGE SCALE GENOMIC DNA]</scope>
    <source>
        <strain evidence="2 3">JCM 19755</strain>
    </source>
</reference>
<feature type="transmembrane region" description="Helical" evidence="1">
    <location>
        <begin position="26"/>
        <end position="49"/>
    </location>
</feature>
<evidence type="ECO:0008006" key="4">
    <source>
        <dbReference type="Google" id="ProtNLM"/>
    </source>
</evidence>
<evidence type="ECO:0000313" key="2">
    <source>
        <dbReference type="EMBL" id="GMQ32797.1"/>
    </source>
</evidence>
<protein>
    <recommendedName>
        <fullName evidence="4">ABC transporter permease</fullName>
    </recommendedName>
</protein>
<name>A0ABQ6Q1A7_9BACT</name>
<proteinExistence type="predicted"/>
<comment type="caution">
    <text evidence="2">The sequence shown here is derived from an EMBL/GenBank/DDBJ whole genome shotgun (WGS) entry which is preliminary data.</text>
</comment>
<sequence>MRKEVFTSFFYDLPMKTQTFENHTRYFPFHHFVVTPLSLIFFFWTVFRMDFSSTDQILTSLYYLIGAFLLVLLPLLARVYALKLQNRLILNEMRMRYFHLTGTSFYSKEEKLRLGQIIALRFAGDEELLPLMEKAIQQGMSPKEIKKSIKNWQGDYRRV</sequence>
<organism evidence="2 3">
    <name type="scientific">Algoriphagus taiwanensis</name>
    <dbReference type="NCBI Taxonomy" id="1445656"/>
    <lineage>
        <taxon>Bacteria</taxon>
        <taxon>Pseudomonadati</taxon>
        <taxon>Bacteroidota</taxon>
        <taxon>Cytophagia</taxon>
        <taxon>Cytophagales</taxon>
        <taxon>Cyclobacteriaceae</taxon>
        <taxon>Algoriphagus</taxon>
    </lineage>
</organism>
<evidence type="ECO:0000256" key="1">
    <source>
        <dbReference type="SAM" id="Phobius"/>
    </source>
</evidence>
<dbReference type="EMBL" id="BTPE01000003">
    <property type="protein sequence ID" value="GMQ32797.1"/>
    <property type="molecule type" value="Genomic_DNA"/>
</dbReference>
<keyword evidence="1" id="KW-1133">Transmembrane helix</keyword>
<feature type="transmembrane region" description="Helical" evidence="1">
    <location>
        <begin position="61"/>
        <end position="81"/>
    </location>
</feature>
<evidence type="ECO:0000313" key="3">
    <source>
        <dbReference type="Proteomes" id="UP001307705"/>
    </source>
</evidence>
<dbReference type="Proteomes" id="UP001307705">
    <property type="component" value="Unassembled WGS sequence"/>
</dbReference>
<dbReference type="Pfam" id="PF20136">
    <property type="entry name" value="DUF6526"/>
    <property type="match status" value="1"/>
</dbReference>